<evidence type="ECO:0000313" key="1">
    <source>
        <dbReference type="EMBL" id="OGD83084.1"/>
    </source>
</evidence>
<gene>
    <name evidence="1" type="ORF">A2572_04975</name>
</gene>
<protein>
    <submittedName>
        <fullName evidence="1">Uncharacterized protein</fullName>
    </submittedName>
</protein>
<dbReference type="AlphaFoldDB" id="A0A1F5FU34"/>
<name>A0A1F5FU34_9BACT</name>
<reference evidence="1 2" key="1">
    <citation type="journal article" date="2016" name="Nat. Commun.">
        <title>Thousands of microbial genomes shed light on interconnected biogeochemical processes in an aquifer system.</title>
        <authorList>
            <person name="Anantharaman K."/>
            <person name="Brown C.T."/>
            <person name="Hug L.A."/>
            <person name="Sharon I."/>
            <person name="Castelle C.J."/>
            <person name="Probst A.J."/>
            <person name="Thomas B.C."/>
            <person name="Singh A."/>
            <person name="Wilkins M.J."/>
            <person name="Karaoz U."/>
            <person name="Brodie E.L."/>
            <person name="Williams K.H."/>
            <person name="Hubbard S.S."/>
            <person name="Banfield J.F."/>
        </authorList>
    </citation>
    <scope>NUCLEOTIDE SEQUENCE [LARGE SCALE GENOMIC DNA]</scope>
</reference>
<organism evidence="1 2">
    <name type="scientific">Candidatus Collierbacteria bacterium RIFOXYD1_FULL_40_9</name>
    <dbReference type="NCBI Taxonomy" id="1817731"/>
    <lineage>
        <taxon>Bacteria</taxon>
        <taxon>Candidatus Collieribacteriota</taxon>
    </lineage>
</organism>
<proteinExistence type="predicted"/>
<dbReference type="Proteomes" id="UP000179237">
    <property type="component" value="Unassembled WGS sequence"/>
</dbReference>
<evidence type="ECO:0000313" key="2">
    <source>
        <dbReference type="Proteomes" id="UP000179237"/>
    </source>
</evidence>
<dbReference type="EMBL" id="MFAQ01000029">
    <property type="protein sequence ID" value="OGD83084.1"/>
    <property type="molecule type" value="Genomic_DNA"/>
</dbReference>
<sequence>MNQFFLKLNREMMSNLLLGGEVVVTFEEREGNYKLEDLTSMMSRLVEYVGRREKKIYTLFCTASKRQSSYRVRIELINTKGEEWFIGKIIFPKAPV</sequence>
<comment type="caution">
    <text evidence="1">The sequence shown here is derived from an EMBL/GenBank/DDBJ whole genome shotgun (WGS) entry which is preliminary data.</text>
</comment>
<accession>A0A1F5FU34</accession>